<dbReference type="EMBL" id="UASJ01000006">
    <property type="protein sequence ID" value="SQC01609.1"/>
    <property type="molecule type" value="Genomic_DNA"/>
</dbReference>
<dbReference type="EMBL" id="UASJ01000001">
    <property type="protein sequence ID" value="SQB63386.1"/>
    <property type="molecule type" value="Genomic_DNA"/>
</dbReference>
<feature type="transmembrane region" description="Helical" evidence="7">
    <location>
        <begin position="155"/>
        <end position="176"/>
    </location>
</feature>
<evidence type="ECO:0000256" key="3">
    <source>
        <dbReference type="ARBA" id="ARBA00022692"/>
    </source>
</evidence>
<dbReference type="AlphaFoldDB" id="A0A2X3DQ79"/>
<feature type="region of interest" description="Disordered" evidence="6">
    <location>
        <begin position="324"/>
        <end position="358"/>
    </location>
</feature>
<feature type="transmembrane region" description="Helical" evidence="7">
    <location>
        <begin position="207"/>
        <end position="230"/>
    </location>
</feature>
<dbReference type="RefSeq" id="WP_004007977.1">
    <property type="nucleotide sequence ID" value="NZ_CAMYEK010000011.1"/>
</dbReference>
<dbReference type="OMA" id="FQWIALG"/>
<evidence type="ECO:0000313" key="11">
    <source>
        <dbReference type="EMBL" id="SQC01612.1"/>
    </source>
</evidence>
<feature type="compositionally biased region" description="Polar residues" evidence="6">
    <location>
        <begin position="324"/>
        <end position="343"/>
    </location>
</feature>
<dbReference type="Proteomes" id="UP000250245">
    <property type="component" value="Unassembled WGS sequence"/>
</dbReference>
<accession>A0A2X3DQ79</accession>
<evidence type="ECO:0000256" key="2">
    <source>
        <dbReference type="ARBA" id="ARBA00022475"/>
    </source>
</evidence>
<proteinExistence type="predicted"/>
<evidence type="ECO:0000256" key="7">
    <source>
        <dbReference type="SAM" id="Phobius"/>
    </source>
</evidence>
<evidence type="ECO:0000313" key="9">
    <source>
        <dbReference type="EMBL" id="SQB63386.1"/>
    </source>
</evidence>
<feature type="transmembrane region" description="Helical" evidence="7">
    <location>
        <begin position="6"/>
        <end position="26"/>
    </location>
</feature>
<keyword evidence="4 7" id="KW-1133">Transmembrane helix</keyword>
<dbReference type="Proteomes" id="UP000553981">
    <property type="component" value="Unassembled WGS sequence"/>
</dbReference>
<feature type="transmembrane region" description="Helical" evidence="7">
    <location>
        <begin position="38"/>
        <end position="58"/>
    </location>
</feature>
<evidence type="ECO:0000313" key="10">
    <source>
        <dbReference type="EMBL" id="SQC01609.1"/>
    </source>
</evidence>
<evidence type="ECO:0000256" key="6">
    <source>
        <dbReference type="SAM" id="MobiDB-lite"/>
    </source>
</evidence>
<name>A0A2X3DQ79_9ACTO</name>
<feature type="transmembrane region" description="Helical" evidence="7">
    <location>
        <begin position="117"/>
        <end position="134"/>
    </location>
</feature>
<evidence type="ECO:0000256" key="5">
    <source>
        <dbReference type="ARBA" id="ARBA00023136"/>
    </source>
</evidence>
<protein>
    <submittedName>
        <fullName evidence="8">ABC transporter permease</fullName>
    </submittedName>
    <submittedName>
        <fullName evidence="10">Ribose transport system permease protein rbsC</fullName>
    </submittedName>
</protein>
<feature type="compositionally biased region" description="Basic and acidic residues" evidence="6">
    <location>
        <begin position="344"/>
        <end position="358"/>
    </location>
</feature>
<sequence length="358" mass="37027">MKDFRLPQELGVAGVVLAVGIIMGVISPAFRTLDNLEVLFLNGSVVLFLALGQTFVLLTGGIDLSVGSNIALTGVIAALTMQSGVPWWAAALIALLVGVVVGLFNGAMVYWGKMPPFIVTFATFGISASIPKILTDAKSVTVSDPMFAIFGRGSLFGIPIPVVMVLIAAVLCALFLRHSATGVHIYAVGGNPATSRLAGINVAKITVLVYVISGVTAACGGIITASRLMVGYPTAGSGTEQFYSIASAVVGGVSLFGGIGSIPGAFLGALLIAEVSNGMNVIGVSSYWQPLVIGVIILIGVLIDTNRKGFSMRRLLQHFTKTTDSAIDSDSPTQGDETLGHSTSVKDDQKIQPSLKEG</sequence>
<gene>
    <name evidence="10" type="primary">rbsC_2</name>
    <name evidence="9" type="synonym">rbsC_1</name>
    <name evidence="11" type="synonym">rbsC_3</name>
    <name evidence="8" type="ORF">HHJ67_01280</name>
    <name evidence="9" type="ORF">NCTC11820_00155</name>
    <name evidence="10" type="ORF">NCTC11820_02001</name>
    <name evidence="11" type="ORF">NCTC11820_02004</name>
</gene>
<comment type="subcellular location">
    <subcellularLocation>
        <location evidence="1">Cell membrane</location>
        <topology evidence="1">Multi-pass membrane protein</topology>
    </subcellularLocation>
</comment>
<reference evidence="8 13" key="2">
    <citation type="submission" date="2020-04" db="EMBL/GenBank/DDBJ databases">
        <title>Antimicrobial susceptibility and clonality of vaginal-derived multi-drug resistant Mobiluncus isolates in China.</title>
        <authorList>
            <person name="Zhang X."/>
        </authorList>
    </citation>
    <scope>NUCLEOTIDE SEQUENCE [LARGE SCALE GENOMIC DNA]</scope>
    <source>
        <strain evidence="8 13">19</strain>
    </source>
</reference>
<dbReference type="EMBL" id="UASJ01000006">
    <property type="protein sequence ID" value="SQC01612.1"/>
    <property type="molecule type" value="Genomic_DNA"/>
</dbReference>
<evidence type="ECO:0000313" key="12">
    <source>
        <dbReference type="Proteomes" id="UP000250245"/>
    </source>
</evidence>
<dbReference type="GeneID" id="55564693"/>
<feature type="transmembrane region" description="Helical" evidence="7">
    <location>
        <begin position="242"/>
        <end position="267"/>
    </location>
</feature>
<dbReference type="InterPro" id="IPR001851">
    <property type="entry name" value="ABC_transp_permease"/>
</dbReference>
<dbReference type="Pfam" id="PF02653">
    <property type="entry name" value="BPD_transp_2"/>
    <property type="match status" value="1"/>
</dbReference>
<dbReference type="PANTHER" id="PTHR32196:SF19">
    <property type="entry name" value="GALACTOFURANOSE TRANSPORTER PERMEASE PROTEIN YTFT"/>
    <property type="match status" value="1"/>
</dbReference>
<organism evidence="10 12">
    <name type="scientific">Mobiluncus curtisii</name>
    <dbReference type="NCBI Taxonomy" id="2051"/>
    <lineage>
        <taxon>Bacteria</taxon>
        <taxon>Bacillati</taxon>
        <taxon>Actinomycetota</taxon>
        <taxon>Actinomycetes</taxon>
        <taxon>Actinomycetales</taxon>
        <taxon>Actinomycetaceae</taxon>
        <taxon>Mobiluncus</taxon>
    </lineage>
</organism>
<keyword evidence="2" id="KW-1003">Cell membrane</keyword>
<dbReference type="CDD" id="cd06579">
    <property type="entry name" value="TM_PBP1_transp_AraH_like"/>
    <property type="match status" value="1"/>
</dbReference>
<reference evidence="10 12" key="1">
    <citation type="submission" date="2018-06" db="EMBL/GenBank/DDBJ databases">
        <authorList>
            <consortium name="Pathogen Informatics"/>
            <person name="Doyle S."/>
        </authorList>
    </citation>
    <scope>NUCLEOTIDE SEQUENCE [LARGE SCALE GENOMIC DNA]</scope>
    <source>
        <strain evidence="10 12">NCTC11820</strain>
    </source>
</reference>
<dbReference type="EMBL" id="JABCUI010000001">
    <property type="protein sequence ID" value="NMW86394.1"/>
    <property type="molecule type" value="Genomic_DNA"/>
</dbReference>
<evidence type="ECO:0000256" key="1">
    <source>
        <dbReference type="ARBA" id="ARBA00004651"/>
    </source>
</evidence>
<dbReference type="GO" id="GO:0022857">
    <property type="term" value="F:transmembrane transporter activity"/>
    <property type="evidence" value="ECO:0007669"/>
    <property type="project" value="InterPro"/>
</dbReference>
<evidence type="ECO:0000313" key="8">
    <source>
        <dbReference type="EMBL" id="NMW86394.1"/>
    </source>
</evidence>
<dbReference type="GO" id="GO:0005886">
    <property type="term" value="C:plasma membrane"/>
    <property type="evidence" value="ECO:0007669"/>
    <property type="project" value="UniProtKB-SubCell"/>
</dbReference>
<feature type="transmembrane region" description="Helical" evidence="7">
    <location>
        <begin position="287"/>
        <end position="305"/>
    </location>
</feature>
<evidence type="ECO:0000256" key="4">
    <source>
        <dbReference type="ARBA" id="ARBA00022989"/>
    </source>
</evidence>
<feature type="transmembrane region" description="Helical" evidence="7">
    <location>
        <begin position="88"/>
        <end position="111"/>
    </location>
</feature>
<keyword evidence="3 7" id="KW-0812">Transmembrane</keyword>
<dbReference type="PANTHER" id="PTHR32196">
    <property type="entry name" value="ABC TRANSPORTER PERMEASE PROTEIN YPHD-RELATED-RELATED"/>
    <property type="match status" value="1"/>
</dbReference>
<keyword evidence="5 7" id="KW-0472">Membrane</keyword>
<evidence type="ECO:0000313" key="13">
    <source>
        <dbReference type="Proteomes" id="UP000553981"/>
    </source>
</evidence>